<evidence type="ECO:0000256" key="1">
    <source>
        <dbReference type="SAM" id="MobiDB-lite"/>
    </source>
</evidence>
<accession>A0A7H8XPH4</accession>
<dbReference type="EMBL" id="CP058322">
    <property type="protein sequence ID" value="QLD26913.1"/>
    <property type="molecule type" value="Genomic_DNA"/>
</dbReference>
<dbReference type="KEGG" id="mcab:HXZ27_24070"/>
<gene>
    <name evidence="2" type="ORF">HXZ27_24070</name>
</gene>
<feature type="region of interest" description="Disordered" evidence="1">
    <location>
        <begin position="179"/>
        <end position="199"/>
    </location>
</feature>
<name>A0A7H8XPH4_9ACTN</name>
<dbReference type="Proteomes" id="UP000509335">
    <property type="component" value="Chromosome"/>
</dbReference>
<organism evidence="2 3">
    <name type="scientific">Micromonospora carbonacea</name>
    <dbReference type="NCBI Taxonomy" id="47853"/>
    <lineage>
        <taxon>Bacteria</taxon>
        <taxon>Bacillati</taxon>
        <taxon>Actinomycetota</taxon>
        <taxon>Actinomycetes</taxon>
        <taxon>Micromonosporales</taxon>
        <taxon>Micromonosporaceae</taxon>
        <taxon>Micromonospora</taxon>
    </lineage>
</organism>
<evidence type="ECO:0000313" key="2">
    <source>
        <dbReference type="EMBL" id="QLD26913.1"/>
    </source>
</evidence>
<reference evidence="2 3" key="1">
    <citation type="submission" date="2020-07" db="EMBL/GenBank/DDBJ databases">
        <title>A bifunctional nitrone conjugated secondary metabolite targeting the ribosome.</title>
        <authorList>
            <person name="Limbrick E.M."/>
            <person name="Graf M."/>
            <person name="Derewacz D.K."/>
            <person name="Nguyen F."/>
            <person name="Spraggins J.M."/>
            <person name="Wieland M."/>
            <person name="Ynigez-Gutierrez A.E."/>
            <person name="Reisman B.J."/>
            <person name="Zinshteyn B."/>
            <person name="McCulloch K."/>
            <person name="Iverson T.M."/>
            <person name="Green R."/>
            <person name="Wilson D.N."/>
            <person name="Bachmann B.O."/>
        </authorList>
    </citation>
    <scope>NUCLEOTIDE SEQUENCE [LARGE SCALE GENOMIC DNA]</scope>
    <source>
        <strain evidence="3">aurantiaca</strain>
    </source>
</reference>
<protein>
    <submittedName>
        <fullName evidence="2">Uncharacterized protein</fullName>
    </submittedName>
</protein>
<proteinExistence type="predicted"/>
<dbReference type="AlphaFoldDB" id="A0A7H8XPH4"/>
<evidence type="ECO:0000313" key="3">
    <source>
        <dbReference type="Proteomes" id="UP000509335"/>
    </source>
</evidence>
<sequence length="199" mass="21126">MPLNMPEPPGRMREETRAKLGRVAGVRGMGLPALGAAAPEDVQVSTPHQVFTMGLDDVEAGGGLDRARPGGWRFLLESGGEVIASAESTETPDGSRPPSFNEGPYVRATATAVRAARALPQLATAGFELRLLRIPALYLMALWLHSPNTDLLIPLAPSPIGNEGRVVLPPVFFRELSGHARDRRTGEPGQGADQPQPNG</sequence>